<dbReference type="EMBL" id="PQIB02000129">
    <property type="protein sequence ID" value="RLM52809.1"/>
    <property type="molecule type" value="Genomic_DNA"/>
</dbReference>
<feature type="repeat" description="ANK" evidence="1">
    <location>
        <begin position="64"/>
        <end position="96"/>
    </location>
</feature>
<feature type="region of interest" description="Disordered" evidence="2">
    <location>
        <begin position="243"/>
        <end position="265"/>
    </location>
</feature>
<feature type="repeat" description="ANK" evidence="1">
    <location>
        <begin position="31"/>
        <end position="63"/>
    </location>
</feature>
<gene>
    <name evidence="3" type="ORF">C2845_PMPSC055440</name>
</gene>
<dbReference type="Proteomes" id="UP000275267">
    <property type="component" value="Unassembled WGS sequence"/>
</dbReference>
<dbReference type="InterPro" id="IPR036770">
    <property type="entry name" value="Ankyrin_rpt-contain_sf"/>
</dbReference>
<dbReference type="PANTHER" id="PTHR46224:SF19">
    <property type="entry name" value="OS03G0680200 PROTEIN"/>
    <property type="match status" value="1"/>
</dbReference>
<comment type="caution">
    <text evidence="3">The sequence shown here is derived from an EMBL/GenBank/DDBJ whole genome shotgun (WGS) entry which is preliminary data.</text>
</comment>
<dbReference type="SMART" id="SM00248">
    <property type="entry name" value="ANK"/>
    <property type="match status" value="4"/>
</dbReference>
<accession>A0A3L6PC76</accession>
<dbReference type="PROSITE" id="PS50297">
    <property type="entry name" value="ANK_REP_REGION"/>
    <property type="match status" value="3"/>
</dbReference>
<evidence type="ECO:0000313" key="3">
    <source>
        <dbReference type="EMBL" id="RLM52809.1"/>
    </source>
</evidence>
<dbReference type="PROSITE" id="PS50088">
    <property type="entry name" value="ANK_REPEAT"/>
    <property type="match status" value="3"/>
</dbReference>
<evidence type="ECO:0000313" key="4">
    <source>
        <dbReference type="Proteomes" id="UP000275267"/>
    </source>
</evidence>
<keyword evidence="4" id="KW-1185">Reference proteome</keyword>
<feature type="repeat" description="ANK" evidence="1">
    <location>
        <begin position="96"/>
        <end position="128"/>
    </location>
</feature>
<dbReference type="Pfam" id="PF13637">
    <property type="entry name" value="Ank_4"/>
    <property type="match status" value="1"/>
</dbReference>
<dbReference type="InterPro" id="IPR051616">
    <property type="entry name" value="Cul2-RING_E3_ligase_SR"/>
</dbReference>
<dbReference type="PRINTS" id="PR01415">
    <property type="entry name" value="ANKYRIN"/>
</dbReference>
<dbReference type="Pfam" id="PF12796">
    <property type="entry name" value="Ank_2"/>
    <property type="match status" value="1"/>
</dbReference>
<dbReference type="PANTHER" id="PTHR46224">
    <property type="entry name" value="ANKYRIN REPEAT FAMILY PROTEIN"/>
    <property type="match status" value="1"/>
</dbReference>
<keyword evidence="1" id="KW-0040">ANK repeat</keyword>
<dbReference type="OrthoDB" id="627565at2759"/>
<evidence type="ECO:0000256" key="1">
    <source>
        <dbReference type="PROSITE-ProRule" id="PRU00023"/>
    </source>
</evidence>
<evidence type="ECO:0000256" key="2">
    <source>
        <dbReference type="SAM" id="MobiDB-lite"/>
    </source>
</evidence>
<organism evidence="3 4">
    <name type="scientific">Panicum miliaceum</name>
    <name type="common">Proso millet</name>
    <name type="synonym">Broomcorn millet</name>
    <dbReference type="NCBI Taxonomy" id="4540"/>
    <lineage>
        <taxon>Eukaryota</taxon>
        <taxon>Viridiplantae</taxon>
        <taxon>Streptophyta</taxon>
        <taxon>Embryophyta</taxon>
        <taxon>Tracheophyta</taxon>
        <taxon>Spermatophyta</taxon>
        <taxon>Magnoliopsida</taxon>
        <taxon>Liliopsida</taxon>
        <taxon>Poales</taxon>
        <taxon>Poaceae</taxon>
        <taxon>PACMAD clade</taxon>
        <taxon>Panicoideae</taxon>
        <taxon>Panicodae</taxon>
        <taxon>Paniceae</taxon>
        <taxon>Panicinae</taxon>
        <taxon>Panicum</taxon>
        <taxon>Panicum sect. Panicum</taxon>
    </lineage>
</organism>
<reference evidence="4" key="1">
    <citation type="journal article" date="2019" name="Nat. Commun.">
        <title>The genome of broomcorn millet.</title>
        <authorList>
            <person name="Zou C."/>
            <person name="Miki D."/>
            <person name="Li D."/>
            <person name="Tang Q."/>
            <person name="Xiao L."/>
            <person name="Rajput S."/>
            <person name="Deng P."/>
            <person name="Jia W."/>
            <person name="Huang R."/>
            <person name="Zhang M."/>
            <person name="Sun Y."/>
            <person name="Hu J."/>
            <person name="Fu X."/>
            <person name="Schnable P.S."/>
            <person name="Li F."/>
            <person name="Zhang H."/>
            <person name="Feng B."/>
            <person name="Zhu X."/>
            <person name="Liu R."/>
            <person name="Schnable J.C."/>
            <person name="Zhu J.-K."/>
            <person name="Zhang H."/>
        </authorList>
    </citation>
    <scope>NUCLEOTIDE SEQUENCE [LARGE SCALE GENOMIC DNA]</scope>
</reference>
<proteinExistence type="predicted"/>
<dbReference type="STRING" id="4540.A0A3L6PC76"/>
<dbReference type="Gene3D" id="1.25.40.20">
    <property type="entry name" value="Ankyrin repeat-containing domain"/>
    <property type="match status" value="1"/>
</dbReference>
<sequence length="428" mass="46399">MMQQGRGKMDTCKHLVENLGFDVDVRANDGSGKTPLACAVSCGKVIAVRYLLHKGADLNKQDVRGFTPLHYTAKQGYDGIARLLLSRGANVDLNSSKGAPLHVAAAHGNSGVMQILLEHHADPDRVSPDLCTPLADVLWAAREQVSESDCLKCMKLLVKAGADLNSADPDTPLVIATSKGLPGSFTGNSYFHGFNLLHATDEMGDNLKRDTMTCGNCDSLLTITLTQGHESDEDSNIQQNLHHESAVRDDTGASRACTEDKLSDEDRKAQLQMHGGKAVARMDYAGATKFYTEAYHRALWAPSAGRRAAAAERSAELRAKVLAARPRACMAWSRRHASGCAPAETCAARREFQETASGRGISSNTRRAVARPEPKPEYAVRSWFPGVGKEMPDLRRAAWDLAAARISVGMYLLHKDGIIPVKIDDIIK</sequence>
<dbReference type="SUPFAM" id="SSF48403">
    <property type="entry name" value="Ankyrin repeat"/>
    <property type="match status" value="1"/>
</dbReference>
<protein>
    <submittedName>
        <fullName evidence="3">Tankyrase-like</fullName>
    </submittedName>
</protein>
<dbReference type="AlphaFoldDB" id="A0A3L6PC76"/>
<name>A0A3L6PC76_PANMI</name>
<dbReference type="InterPro" id="IPR002110">
    <property type="entry name" value="Ankyrin_rpt"/>
</dbReference>